<dbReference type="EMBL" id="QOKY01000172">
    <property type="protein sequence ID" value="RMZ54883.1"/>
    <property type="molecule type" value="Genomic_DNA"/>
</dbReference>
<dbReference type="EMBL" id="KL662185">
    <property type="protein sequence ID" value="KFM28999.1"/>
    <property type="molecule type" value="Genomic_DNA"/>
</dbReference>
<sequence>MQTTLSGLRAPSHGLGVQRCRPRQTMRFAVHANTRWSLAPRKQKSKFFEGASEEVQLIGESGAHRLRSDPGNSAQKDGDETVLEAGGINILFEAEGASHPDDSPSVLYVTDVDSDLEIYLDGAELKKGKRTKVKPGAKLDFGDEASYTILRNVATHA</sequence>
<dbReference type="GeneID" id="23617909"/>
<dbReference type="RefSeq" id="XP_011402048.1">
    <property type="nucleotide sequence ID" value="XM_011403746.1"/>
</dbReference>
<evidence type="ECO:0000313" key="2">
    <source>
        <dbReference type="EMBL" id="RMZ54883.1"/>
    </source>
</evidence>
<keyword evidence="3" id="KW-1185">Reference proteome</keyword>
<organism evidence="1 3">
    <name type="scientific">Auxenochlorella protothecoides</name>
    <name type="common">Green microalga</name>
    <name type="synonym">Chlorella protothecoides</name>
    <dbReference type="NCBI Taxonomy" id="3075"/>
    <lineage>
        <taxon>Eukaryota</taxon>
        <taxon>Viridiplantae</taxon>
        <taxon>Chlorophyta</taxon>
        <taxon>core chlorophytes</taxon>
        <taxon>Trebouxiophyceae</taxon>
        <taxon>Chlorellales</taxon>
        <taxon>Chlorellaceae</taxon>
        <taxon>Auxenochlorella</taxon>
    </lineage>
</organism>
<dbReference type="OrthoDB" id="506017at2759"/>
<evidence type="ECO:0000313" key="3">
    <source>
        <dbReference type="Proteomes" id="UP000028924"/>
    </source>
</evidence>
<protein>
    <recommendedName>
        <fullName evidence="5">FHA domain-containing protein</fullName>
    </recommendedName>
</protein>
<proteinExistence type="predicted"/>
<reference evidence="2" key="3">
    <citation type="submission" date="2018-10" db="EMBL/GenBank/DDBJ databases">
        <authorList>
            <person name="Hovde B."/>
            <person name="Zhang X."/>
        </authorList>
    </citation>
    <scope>NUCLEOTIDE SEQUENCE [LARGE SCALE GENOMIC DNA]</scope>
    <source>
        <strain evidence="2">UTEX 25</strain>
    </source>
</reference>
<accession>A0A087STE5</accession>
<name>A0A087STE5_AUXPR</name>
<reference evidence="1 3" key="1">
    <citation type="journal article" date="2014" name="BMC Genomics">
        <title>Oil accumulation mechanisms of the oleaginous microalga Chlorella protothecoides revealed through its genome, transcriptomes, and proteomes.</title>
        <authorList>
            <person name="Gao C."/>
            <person name="Wang Y."/>
            <person name="Shen Y."/>
            <person name="Yan D."/>
            <person name="He X."/>
            <person name="Dai J."/>
            <person name="Wu Q."/>
        </authorList>
    </citation>
    <scope>NUCLEOTIDE SEQUENCE [LARGE SCALE GENOMIC DNA]</scope>
    <source>
        <strain evidence="1 3">0710</strain>
    </source>
</reference>
<reference evidence="2" key="4">
    <citation type="submission" date="2018-11" db="EMBL/GenBank/DDBJ databases">
        <title>Characterization of plant carbon substrate utilization by Auxenochlorella protothecoides.</title>
        <authorList>
            <person name="Vogler B.W."/>
            <person name="Starkenburg S.R."/>
            <person name="Sudasinghe N."/>
            <person name="Schambach J.Y."/>
            <person name="Rollin J.A."/>
            <person name="Pattathil S."/>
            <person name="Barry A.N."/>
        </authorList>
    </citation>
    <scope>NUCLEOTIDE SEQUENCE [LARGE SCALE GENOMIC DNA]</scope>
    <source>
        <strain evidence="2">UTEX 25</strain>
    </source>
</reference>
<evidence type="ECO:0000313" key="1">
    <source>
        <dbReference type="EMBL" id="KFM28999.1"/>
    </source>
</evidence>
<dbReference type="KEGG" id="apro:F751_6518"/>
<dbReference type="Proteomes" id="UP000279271">
    <property type="component" value="Unassembled WGS sequence"/>
</dbReference>
<dbReference type="Proteomes" id="UP000028924">
    <property type="component" value="Unassembled WGS sequence"/>
</dbReference>
<dbReference type="AlphaFoldDB" id="A0A087STE5"/>
<evidence type="ECO:0000313" key="4">
    <source>
        <dbReference type="Proteomes" id="UP000279271"/>
    </source>
</evidence>
<gene>
    <name evidence="2" type="ORF">APUTEX25_000400</name>
    <name evidence="1" type="ORF">F751_6518</name>
</gene>
<evidence type="ECO:0008006" key="5">
    <source>
        <dbReference type="Google" id="ProtNLM"/>
    </source>
</evidence>
<reference evidence="4" key="2">
    <citation type="journal article" date="2018" name="Algal Res.">
        <title>Characterization of plant carbon substrate utilization by Auxenochlorella protothecoides.</title>
        <authorList>
            <person name="Vogler B.W."/>
            <person name="Starkenburg S.R."/>
            <person name="Sudasinghe N."/>
            <person name="Schambach J.Y."/>
            <person name="Rollin J.A."/>
            <person name="Pattathil S."/>
            <person name="Barry A.N."/>
        </authorList>
    </citation>
    <scope>NUCLEOTIDE SEQUENCE [LARGE SCALE GENOMIC DNA]</scope>
    <source>
        <strain evidence="4">UTEX 25</strain>
    </source>
</reference>